<accession>A0ABD2P4M5</accession>
<name>A0ABD2P4M5_9CUCU</name>
<protein>
    <recommendedName>
        <fullName evidence="1">Essential protein Yae1 N-terminal domain-containing protein</fullName>
    </recommendedName>
</protein>
<dbReference type="AlphaFoldDB" id="A0ABD2P4M5"/>
<organism evidence="2 3">
    <name type="scientific">Cryptolaemus montrouzieri</name>
    <dbReference type="NCBI Taxonomy" id="559131"/>
    <lineage>
        <taxon>Eukaryota</taxon>
        <taxon>Metazoa</taxon>
        <taxon>Ecdysozoa</taxon>
        <taxon>Arthropoda</taxon>
        <taxon>Hexapoda</taxon>
        <taxon>Insecta</taxon>
        <taxon>Pterygota</taxon>
        <taxon>Neoptera</taxon>
        <taxon>Endopterygota</taxon>
        <taxon>Coleoptera</taxon>
        <taxon>Polyphaga</taxon>
        <taxon>Cucujiformia</taxon>
        <taxon>Coccinelloidea</taxon>
        <taxon>Coccinellidae</taxon>
        <taxon>Scymninae</taxon>
        <taxon>Scymnini</taxon>
        <taxon>Cryptolaemus</taxon>
    </lineage>
</organism>
<keyword evidence="3" id="KW-1185">Reference proteome</keyword>
<proteinExistence type="predicted"/>
<evidence type="ECO:0000313" key="2">
    <source>
        <dbReference type="EMBL" id="KAL3285828.1"/>
    </source>
</evidence>
<dbReference type="EMBL" id="JABFTP020000185">
    <property type="protein sequence ID" value="KAL3285828.1"/>
    <property type="molecule type" value="Genomic_DNA"/>
</dbReference>
<gene>
    <name evidence="2" type="ORF">HHI36_000350</name>
</gene>
<dbReference type="InterPro" id="IPR019191">
    <property type="entry name" value="Essential_protein_Yae1_N"/>
</dbReference>
<dbReference type="Proteomes" id="UP001516400">
    <property type="component" value="Unassembled WGS sequence"/>
</dbReference>
<evidence type="ECO:0000313" key="3">
    <source>
        <dbReference type="Proteomes" id="UP001516400"/>
    </source>
</evidence>
<dbReference type="Pfam" id="PF09811">
    <property type="entry name" value="Yae1_N"/>
    <property type="match status" value="1"/>
</dbReference>
<feature type="domain" description="Essential protein Yae1 N-terminal" evidence="1">
    <location>
        <begin position="36"/>
        <end position="72"/>
    </location>
</feature>
<sequence>MAYVSTLSEMDQQDQDEGEVIEKSFLKMKVNMEKDGYREGIEEGRQQVFQKSFDQGYIDGFQNGYILGKLKGAAWGKFIFDKMVCSHETLNKSSRGACVLCKDEKFLSQPLDDIKTNQAEVLKALIKNMETSVK</sequence>
<comment type="caution">
    <text evidence="2">The sequence shown here is derived from an EMBL/GenBank/DDBJ whole genome shotgun (WGS) entry which is preliminary data.</text>
</comment>
<reference evidence="2 3" key="1">
    <citation type="journal article" date="2021" name="BMC Biol.">
        <title>Horizontally acquired antibacterial genes associated with adaptive radiation of ladybird beetles.</title>
        <authorList>
            <person name="Li H.S."/>
            <person name="Tang X.F."/>
            <person name="Huang Y.H."/>
            <person name="Xu Z.Y."/>
            <person name="Chen M.L."/>
            <person name="Du X.Y."/>
            <person name="Qiu B.Y."/>
            <person name="Chen P.T."/>
            <person name="Zhang W."/>
            <person name="Slipinski A."/>
            <person name="Escalona H.E."/>
            <person name="Waterhouse R.M."/>
            <person name="Zwick A."/>
            <person name="Pang H."/>
        </authorList>
    </citation>
    <scope>NUCLEOTIDE SEQUENCE [LARGE SCALE GENOMIC DNA]</scope>
    <source>
        <strain evidence="2">SYSU2018</strain>
    </source>
</reference>
<evidence type="ECO:0000259" key="1">
    <source>
        <dbReference type="Pfam" id="PF09811"/>
    </source>
</evidence>